<protein>
    <submittedName>
        <fullName evidence="8">4-hydroxybenzoate transporter PcaK</fullName>
    </submittedName>
</protein>
<evidence type="ECO:0000256" key="6">
    <source>
        <dbReference type="SAM" id="Phobius"/>
    </source>
</evidence>
<evidence type="ECO:0000259" key="7">
    <source>
        <dbReference type="PROSITE" id="PS50850"/>
    </source>
</evidence>
<dbReference type="PROSITE" id="PS50850">
    <property type="entry name" value="MFS"/>
    <property type="match status" value="1"/>
</dbReference>
<keyword evidence="3 6" id="KW-0812">Transmembrane</keyword>
<accession>A0A9X1V8T9</accession>
<dbReference type="SUPFAM" id="SSF103473">
    <property type="entry name" value="MFS general substrate transporter"/>
    <property type="match status" value="1"/>
</dbReference>
<feature type="transmembrane region" description="Helical" evidence="6">
    <location>
        <begin position="357"/>
        <end position="378"/>
    </location>
</feature>
<proteinExistence type="predicted"/>
<feature type="transmembrane region" description="Helical" evidence="6">
    <location>
        <begin position="152"/>
        <end position="174"/>
    </location>
</feature>
<feature type="transmembrane region" description="Helical" evidence="6">
    <location>
        <begin position="332"/>
        <end position="351"/>
    </location>
</feature>
<dbReference type="InterPro" id="IPR036259">
    <property type="entry name" value="MFS_trans_sf"/>
</dbReference>
<dbReference type="GO" id="GO:0022857">
    <property type="term" value="F:transmembrane transporter activity"/>
    <property type="evidence" value="ECO:0007669"/>
    <property type="project" value="InterPro"/>
</dbReference>
<dbReference type="GO" id="GO:0005886">
    <property type="term" value="C:plasma membrane"/>
    <property type="evidence" value="ECO:0007669"/>
    <property type="project" value="UniProtKB-SubCell"/>
</dbReference>
<feature type="transmembrane region" description="Helical" evidence="6">
    <location>
        <begin position="180"/>
        <end position="204"/>
    </location>
</feature>
<evidence type="ECO:0000313" key="8">
    <source>
        <dbReference type="EMBL" id="MCI0183756.1"/>
    </source>
</evidence>
<comment type="subcellular location">
    <subcellularLocation>
        <location evidence="1">Cell membrane</location>
        <topology evidence="1">Multi-pass membrane protein</topology>
    </subcellularLocation>
</comment>
<dbReference type="AlphaFoldDB" id="A0A9X1V8T9"/>
<feature type="transmembrane region" description="Helical" evidence="6">
    <location>
        <begin position="306"/>
        <end position="325"/>
    </location>
</feature>
<reference evidence="8" key="1">
    <citation type="submission" date="2022-03" db="EMBL/GenBank/DDBJ databases">
        <title>Draft Genome Sequence of Firmicute Strain S0AB, a Heterotrophic Iron/Sulfur-Oxidizing Extreme Acidophile.</title>
        <authorList>
            <person name="Vergara E."/>
            <person name="Pakostova E."/>
            <person name="Johnson D.B."/>
            <person name="Holmes D.S."/>
        </authorList>
    </citation>
    <scope>NUCLEOTIDE SEQUENCE</scope>
    <source>
        <strain evidence="8">S0AB</strain>
    </source>
</reference>
<keyword evidence="5 6" id="KW-0472">Membrane</keyword>
<feature type="transmembrane region" description="Helical" evidence="6">
    <location>
        <begin position="423"/>
        <end position="441"/>
    </location>
</feature>
<dbReference type="PANTHER" id="PTHR23511:SF34">
    <property type="entry name" value="SYNAPTIC VESICLE GLYCOPROTEIN 2"/>
    <property type="match status" value="1"/>
</dbReference>
<feature type="transmembrane region" description="Helical" evidence="6">
    <location>
        <begin position="93"/>
        <end position="111"/>
    </location>
</feature>
<dbReference type="InterPro" id="IPR005828">
    <property type="entry name" value="MFS_sugar_transport-like"/>
</dbReference>
<dbReference type="EMBL" id="JALBUF010000006">
    <property type="protein sequence ID" value="MCI0183756.1"/>
    <property type="molecule type" value="Genomic_DNA"/>
</dbReference>
<dbReference type="Pfam" id="PF00083">
    <property type="entry name" value="Sugar_tr"/>
    <property type="match status" value="1"/>
</dbReference>
<dbReference type="Gene3D" id="1.20.1250.20">
    <property type="entry name" value="MFS general substrate transporter like domains"/>
    <property type="match status" value="1"/>
</dbReference>
<evidence type="ECO:0000256" key="4">
    <source>
        <dbReference type="ARBA" id="ARBA00022989"/>
    </source>
</evidence>
<feature type="transmembrane region" description="Helical" evidence="6">
    <location>
        <begin position="117"/>
        <end position="140"/>
    </location>
</feature>
<keyword evidence="4 6" id="KW-1133">Transmembrane helix</keyword>
<organism evidence="8 9">
    <name type="scientific">Sulfoacidibacillus ferrooxidans</name>
    <dbReference type="NCBI Taxonomy" id="2005001"/>
    <lineage>
        <taxon>Bacteria</taxon>
        <taxon>Bacillati</taxon>
        <taxon>Bacillota</taxon>
        <taxon>Bacilli</taxon>
        <taxon>Bacillales</taxon>
        <taxon>Alicyclobacillaceae</taxon>
        <taxon>Sulfoacidibacillus</taxon>
    </lineage>
</organism>
<dbReference type="PANTHER" id="PTHR23511">
    <property type="entry name" value="SYNAPTIC VESICLE GLYCOPROTEIN 2"/>
    <property type="match status" value="1"/>
</dbReference>
<feature type="transmembrane region" description="Helical" evidence="6">
    <location>
        <begin position="28"/>
        <end position="48"/>
    </location>
</feature>
<evidence type="ECO:0000256" key="1">
    <source>
        <dbReference type="ARBA" id="ARBA00004651"/>
    </source>
</evidence>
<gene>
    <name evidence="8" type="primary">pcaK</name>
    <name evidence="8" type="ORF">MM817_02047</name>
</gene>
<dbReference type="CDD" id="cd17316">
    <property type="entry name" value="MFS_SV2_like"/>
    <property type="match status" value="1"/>
</dbReference>
<dbReference type="PROSITE" id="PS00216">
    <property type="entry name" value="SUGAR_TRANSPORT_1"/>
    <property type="match status" value="1"/>
</dbReference>
<name>A0A9X1V8T9_9BACL</name>
<keyword evidence="9" id="KW-1185">Reference proteome</keyword>
<feature type="transmembrane region" description="Helical" evidence="6">
    <location>
        <begin position="268"/>
        <end position="286"/>
    </location>
</feature>
<evidence type="ECO:0000256" key="3">
    <source>
        <dbReference type="ARBA" id="ARBA00022692"/>
    </source>
</evidence>
<dbReference type="RefSeq" id="WP_241714427.1">
    <property type="nucleotide sequence ID" value="NZ_JALBUF010000006.1"/>
</dbReference>
<feature type="domain" description="Major facilitator superfamily (MFS) profile" evidence="7">
    <location>
        <begin position="28"/>
        <end position="445"/>
    </location>
</feature>
<dbReference type="Proteomes" id="UP001139263">
    <property type="component" value="Unassembled WGS sequence"/>
</dbReference>
<sequence length="464" mass="50205">MSTAPKVTAVNPLARLERIPIWPHGSKLLIMLGLGYFFAFFDITNVAYGIPVITQQFHVSTLLVSQSISFSLYGYIVGSLIVSVISDYYGRKMALITGILLYTVGSFGTALSPNVDVLIAFRFVVGMGIGTMISQVSTYMGEISPAALRGRFTGLANVFAFVGLAAVPFVAMAIVPEFSWGWRVLLFIGGFGGIFMLFMSNALIESPRWLLIHGHHDQAIALVDRIEKQAMAKMGGKSLPPVVDMPLEEKAHGFPLLSLLKPPYLNRMIILLVYWLLWYVADYTYLGLAPTFLVDKGYNLASSIDFSAISSIGFVVGALYVLWFGDKVERKISLIISGVIGGLAMILVAFASSPAMIIIGGFLFTTTIALLSILGYIITAEHFPTRSRSSGLAMCDGIGHFGGAISAPLALLIYGIYGFTGAFLLMGIATLASLIFMGFTVRATRKSLEQVTDVTFEDVSGIQL</sequence>
<evidence type="ECO:0000256" key="2">
    <source>
        <dbReference type="ARBA" id="ARBA00022448"/>
    </source>
</evidence>
<feature type="transmembrane region" description="Helical" evidence="6">
    <location>
        <begin position="68"/>
        <end position="86"/>
    </location>
</feature>
<dbReference type="InterPro" id="IPR020846">
    <property type="entry name" value="MFS_dom"/>
</dbReference>
<evidence type="ECO:0000313" key="9">
    <source>
        <dbReference type="Proteomes" id="UP001139263"/>
    </source>
</evidence>
<dbReference type="PROSITE" id="PS00217">
    <property type="entry name" value="SUGAR_TRANSPORT_2"/>
    <property type="match status" value="1"/>
</dbReference>
<comment type="caution">
    <text evidence="8">The sequence shown here is derived from an EMBL/GenBank/DDBJ whole genome shotgun (WGS) entry which is preliminary data.</text>
</comment>
<evidence type="ECO:0000256" key="5">
    <source>
        <dbReference type="ARBA" id="ARBA00023136"/>
    </source>
</evidence>
<feature type="transmembrane region" description="Helical" evidence="6">
    <location>
        <begin position="398"/>
        <end position="417"/>
    </location>
</feature>
<keyword evidence="2" id="KW-0813">Transport</keyword>
<dbReference type="InterPro" id="IPR005829">
    <property type="entry name" value="Sugar_transporter_CS"/>
</dbReference>